<name>A0A917UR61_9DEIO</name>
<comment type="caution">
    <text evidence="1">The sequence shown here is derived from an EMBL/GenBank/DDBJ whole genome shotgun (WGS) entry which is preliminary data.</text>
</comment>
<protein>
    <submittedName>
        <fullName evidence="1">Uncharacterized protein</fullName>
    </submittedName>
</protein>
<sequence>MAGGFSGYQDFGQHTSIEDIKRFKKYIYISRKCAEAMAAAVKEKPLEINPAMIFGQSMPDGSLKITDFVSGCPAVQMITARPPHEHMFEDAQRWYEGARHVMRERFSAVQVGWWIHSHHPVFDWADVREYEQHDFLEHPYYSLEFGAGTTEPPIAILKSIETGGRLLRVAHLFNPRTGRYEAVTIGGQIDD</sequence>
<evidence type="ECO:0000313" key="1">
    <source>
        <dbReference type="EMBL" id="GGJ78311.1"/>
    </source>
</evidence>
<dbReference type="Proteomes" id="UP000635726">
    <property type="component" value="Unassembled WGS sequence"/>
</dbReference>
<dbReference type="RefSeq" id="WP_188963408.1">
    <property type="nucleotide sequence ID" value="NZ_BMOE01000007.1"/>
</dbReference>
<gene>
    <name evidence="1" type="ORF">GCM10008939_22800</name>
</gene>
<proteinExistence type="predicted"/>
<keyword evidence="2" id="KW-1185">Reference proteome</keyword>
<accession>A0A917UR61</accession>
<reference evidence="1" key="1">
    <citation type="journal article" date="2014" name="Int. J. Syst. Evol. Microbiol.">
        <title>Complete genome sequence of Corynebacterium casei LMG S-19264T (=DSM 44701T), isolated from a smear-ripened cheese.</title>
        <authorList>
            <consortium name="US DOE Joint Genome Institute (JGI-PGF)"/>
            <person name="Walter F."/>
            <person name="Albersmeier A."/>
            <person name="Kalinowski J."/>
            <person name="Ruckert C."/>
        </authorList>
    </citation>
    <scope>NUCLEOTIDE SEQUENCE</scope>
    <source>
        <strain evidence="1">JCM 14371</strain>
    </source>
</reference>
<dbReference type="EMBL" id="BMOE01000007">
    <property type="protein sequence ID" value="GGJ78311.1"/>
    <property type="molecule type" value="Genomic_DNA"/>
</dbReference>
<evidence type="ECO:0000313" key="2">
    <source>
        <dbReference type="Proteomes" id="UP000635726"/>
    </source>
</evidence>
<organism evidence="1 2">
    <name type="scientific">Deinococcus aquiradiocola</name>
    <dbReference type="NCBI Taxonomy" id="393059"/>
    <lineage>
        <taxon>Bacteria</taxon>
        <taxon>Thermotogati</taxon>
        <taxon>Deinococcota</taxon>
        <taxon>Deinococci</taxon>
        <taxon>Deinococcales</taxon>
        <taxon>Deinococcaceae</taxon>
        <taxon>Deinococcus</taxon>
    </lineage>
</organism>
<reference evidence="1" key="2">
    <citation type="submission" date="2020-09" db="EMBL/GenBank/DDBJ databases">
        <authorList>
            <person name="Sun Q."/>
            <person name="Ohkuma M."/>
        </authorList>
    </citation>
    <scope>NUCLEOTIDE SEQUENCE</scope>
    <source>
        <strain evidence="1">JCM 14371</strain>
    </source>
</reference>
<dbReference type="AlphaFoldDB" id="A0A917UR61"/>